<feature type="compositionally biased region" description="Gly residues" evidence="8">
    <location>
        <begin position="273"/>
        <end position="297"/>
    </location>
</feature>
<comment type="subcellular location">
    <subcellularLocation>
        <location evidence="1">Nucleus</location>
    </subcellularLocation>
</comment>
<accession>A0ABD0K5T0</accession>
<evidence type="ECO:0000256" key="6">
    <source>
        <dbReference type="ARBA" id="ARBA00023242"/>
    </source>
</evidence>
<evidence type="ECO:0000256" key="4">
    <source>
        <dbReference type="ARBA" id="ARBA00023125"/>
    </source>
</evidence>
<comment type="caution">
    <text evidence="10">The sequence shown here is derived from an EMBL/GenBank/DDBJ whole genome shotgun (WGS) entry which is preliminary data.</text>
</comment>
<keyword evidence="5" id="KW-0804">Transcription</keyword>
<feature type="compositionally biased region" description="Low complexity" evidence="8">
    <location>
        <begin position="261"/>
        <end position="272"/>
    </location>
</feature>
<dbReference type="GO" id="GO:0005634">
    <property type="term" value="C:nucleus"/>
    <property type="evidence" value="ECO:0007669"/>
    <property type="project" value="UniProtKB-SubCell"/>
</dbReference>
<feature type="compositionally biased region" description="Polar residues" evidence="8">
    <location>
        <begin position="127"/>
        <end position="139"/>
    </location>
</feature>
<feature type="compositionally biased region" description="Low complexity" evidence="8">
    <location>
        <begin position="49"/>
        <end position="63"/>
    </location>
</feature>
<evidence type="ECO:0000313" key="10">
    <source>
        <dbReference type="EMBL" id="KAK7482797.1"/>
    </source>
</evidence>
<dbReference type="InterPro" id="IPR040223">
    <property type="entry name" value="PAR_bZIP"/>
</dbReference>
<dbReference type="CDD" id="cd14695">
    <property type="entry name" value="bZIP_HLF"/>
    <property type="match status" value="1"/>
</dbReference>
<feature type="region of interest" description="Disordered" evidence="8">
    <location>
        <begin position="214"/>
        <end position="242"/>
    </location>
</feature>
<feature type="compositionally biased region" description="Polar residues" evidence="8">
    <location>
        <begin position="10"/>
        <end position="23"/>
    </location>
</feature>
<keyword evidence="3" id="KW-0805">Transcription regulation</keyword>
<proteinExistence type="inferred from homology"/>
<dbReference type="PANTHER" id="PTHR11988:SF27">
    <property type="entry name" value="GH27708P"/>
    <property type="match status" value="1"/>
</dbReference>
<dbReference type="FunFam" id="1.20.5.170:FF:000025">
    <property type="entry name" value="nuclear factor interleukin-3-regulated protein-like"/>
    <property type="match status" value="1"/>
</dbReference>
<dbReference type="Pfam" id="PF07716">
    <property type="entry name" value="bZIP_2"/>
    <property type="match status" value="1"/>
</dbReference>
<dbReference type="PANTHER" id="PTHR11988">
    <property type="entry name" value="THYROTROPH EMBRYONIC FACTOR RELATED"/>
    <property type="match status" value="1"/>
</dbReference>
<keyword evidence="4" id="KW-0238">DNA-binding</keyword>
<evidence type="ECO:0000256" key="2">
    <source>
        <dbReference type="ARBA" id="ARBA00006079"/>
    </source>
</evidence>
<organism evidence="10 11">
    <name type="scientific">Batillaria attramentaria</name>
    <dbReference type="NCBI Taxonomy" id="370345"/>
    <lineage>
        <taxon>Eukaryota</taxon>
        <taxon>Metazoa</taxon>
        <taxon>Spiralia</taxon>
        <taxon>Lophotrochozoa</taxon>
        <taxon>Mollusca</taxon>
        <taxon>Gastropoda</taxon>
        <taxon>Caenogastropoda</taxon>
        <taxon>Sorbeoconcha</taxon>
        <taxon>Cerithioidea</taxon>
        <taxon>Batillariidae</taxon>
        <taxon>Batillaria</taxon>
    </lineage>
</organism>
<feature type="region of interest" description="Disordered" evidence="8">
    <location>
        <begin position="1"/>
        <end position="63"/>
    </location>
</feature>
<evidence type="ECO:0000256" key="5">
    <source>
        <dbReference type="ARBA" id="ARBA00023163"/>
    </source>
</evidence>
<dbReference type="InterPro" id="IPR004827">
    <property type="entry name" value="bZIP"/>
</dbReference>
<evidence type="ECO:0000256" key="3">
    <source>
        <dbReference type="ARBA" id="ARBA00023015"/>
    </source>
</evidence>
<dbReference type="Gene3D" id="1.20.5.170">
    <property type="match status" value="1"/>
</dbReference>
<evidence type="ECO:0000256" key="1">
    <source>
        <dbReference type="ARBA" id="ARBA00004123"/>
    </source>
</evidence>
<feature type="region of interest" description="Disordered" evidence="8">
    <location>
        <begin position="255"/>
        <end position="357"/>
    </location>
</feature>
<evidence type="ECO:0000313" key="11">
    <source>
        <dbReference type="Proteomes" id="UP001519460"/>
    </source>
</evidence>
<gene>
    <name evidence="10" type="ORF">BaRGS_00025963</name>
</gene>
<dbReference type="Proteomes" id="UP001519460">
    <property type="component" value="Unassembled WGS sequence"/>
</dbReference>
<feature type="compositionally biased region" description="Low complexity" evidence="8">
    <location>
        <begin position="140"/>
        <end position="156"/>
    </location>
</feature>
<feature type="compositionally biased region" description="Polar residues" evidence="8">
    <location>
        <begin position="222"/>
        <end position="231"/>
    </location>
</feature>
<name>A0ABD0K5T0_9CAEN</name>
<protein>
    <recommendedName>
        <fullName evidence="9">BZIP domain-containing protein</fullName>
    </recommendedName>
</protein>
<dbReference type="EMBL" id="JACVVK020000238">
    <property type="protein sequence ID" value="KAK7482797.1"/>
    <property type="molecule type" value="Genomic_DNA"/>
</dbReference>
<dbReference type="AlphaFoldDB" id="A0ABD0K5T0"/>
<feature type="region of interest" description="Disordered" evidence="8">
    <location>
        <begin position="127"/>
        <end position="156"/>
    </location>
</feature>
<dbReference type="PROSITE" id="PS50217">
    <property type="entry name" value="BZIP"/>
    <property type="match status" value="1"/>
</dbReference>
<dbReference type="SUPFAM" id="SSF57959">
    <property type="entry name" value="Leucine zipper domain"/>
    <property type="match status" value="1"/>
</dbReference>
<sequence>MLKSTFFDGSCSTNTSDSNMQQRGSDRDRPFKQYDPNRVGFAPMLQTSPQEGQGQGQPLQGQGLFDFDDSSLLSVILNNHSHVINSDLMQNPDGLQGMTSQGMSHTGNGMQVMPQDTTAMPRISQSGGMLPPMSSSAQVSSEMPLPSISSTSSGSSVSNMYGPNFLTGIGSALAQDQDMTNYLSGFTPSLQLQGGMMSQQPGGMVHNVSGQDMQQPIGGHGQLSSNGQQMPPIQYPPDMNIPNYANLKMEKAGEMYPSPPASSAVAAHNSAGPGNGNSAGPGNGNSAGPGNGNGNGNGTNSLSPDSPPVGGQSSLSSVPGSPAKSCTSREDIDSSTEGDGSKKSPKKRLINVPEDQKDEAYWEKRRKNNESAKRSRESRRIKEEQIAMKVVVLEQENLALKTEIDILKTEVENLRRMLYNPGPILPNHM</sequence>
<evidence type="ECO:0000256" key="7">
    <source>
        <dbReference type="SAM" id="Coils"/>
    </source>
</evidence>
<keyword evidence="11" id="KW-1185">Reference proteome</keyword>
<evidence type="ECO:0000256" key="8">
    <source>
        <dbReference type="SAM" id="MobiDB-lite"/>
    </source>
</evidence>
<feature type="domain" description="BZIP" evidence="9">
    <location>
        <begin position="358"/>
        <end position="418"/>
    </location>
</feature>
<dbReference type="SMART" id="SM00338">
    <property type="entry name" value="BRLZ"/>
    <property type="match status" value="1"/>
</dbReference>
<evidence type="ECO:0000259" key="9">
    <source>
        <dbReference type="PROSITE" id="PS50217"/>
    </source>
</evidence>
<comment type="similarity">
    <text evidence="2">Belongs to the bZIP family. NFIL3 subfamily.</text>
</comment>
<reference evidence="10 11" key="1">
    <citation type="journal article" date="2023" name="Sci. Data">
        <title>Genome assembly of the Korean intertidal mud-creeper Batillaria attramentaria.</title>
        <authorList>
            <person name="Patra A.K."/>
            <person name="Ho P.T."/>
            <person name="Jun S."/>
            <person name="Lee S.J."/>
            <person name="Kim Y."/>
            <person name="Won Y.J."/>
        </authorList>
    </citation>
    <scope>NUCLEOTIDE SEQUENCE [LARGE SCALE GENOMIC DNA]</scope>
    <source>
        <strain evidence="10">Wonlab-2016</strain>
    </source>
</reference>
<feature type="coiled-coil region" evidence="7">
    <location>
        <begin position="390"/>
        <end position="417"/>
    </location>
</feature>
<dbReference type="GO" id="GO:0003677">
    <property type="term" value="F:DNA binding"/>
    <property type="evidence" value="ECO:0007669"/>
    <property type="project" value="UniProtKB-KW"/>
</dbReference>
<keyword evidence="7" id="KW-0175">Coiled coil</keyword>
<keyword evidence="6" id="KW-0539">Nucleus</keyword>
<dbReference type="InterPro" id="IPR046347">
    <property type="entry name" value="bZIP_sf"/>
</dbReference>